<dbReference type="EMBL" id="JAUCGR010000001">
    <property type="protein sequence ID" value="MDM7830706.1"/>
    <property type="molecule type" value="Genomic_DNA"/>
</dbReference>
<evidence type="ECO:0000313" key="3">
    <source>
        <dbReference type="Proteomes" id="UP001321453"/>
    </source>
</evidence>
<sequence>MSTDPLAALRAAAPEAVAATAAARASAYAAAVALPPLDTAAPSLRRWWTGVVAAVCAAVLAVAGTAVPAVGQASPGDVPAVGPVQVFTPLRTLSLTRPDGTVYTVEAPSTLEDS</sequence>
<keyword evidence="3" id="KW-1185">Reference proteome</keyword>
<proteinExistence type="predicted"/>
<keyword evidence="1" id="KW-0812">Transmembrane</keyword>
<organism evidence="2 3">
    <name type="scientific">Cellulomonas edaphi</name>
    <dbReference type="NCBI Taxonomy" id="3053468"/>
    <lineage>
        <taxon>Bacteria</taxon>
        <taxon>Bacillati</taxon>
        <taxon>Actinomycetota</taxon>
        <taxon>Actinomycetes</taxon>
        <taxon>Micrococcales</taxon>
        <taxon>Cellulomonadaceae</taxon>
        <taxon>Cellulomonas</taxon>
    </lineage>
</organism>
<accession>A0ABT7S550</accession>
<reference evidence="2 3" key="1">
    <citation type="submission" date="2023-06" db="EMBL/GenBank/DDBJ databases">
        <title>Cellulomonas sp. MW9 Whole genome sequence.</title>
        <authorList>
            <person name="Park S."/>
        </authorList>
    </citation>
    <scope>NUCLEOTIDE SEQUENCE [LARGE SCALE GENOMIC DNA]</scope>
    <source>
        <strain evidence="2 3">MW9</strain>
    </source>
</reference>
<keyword evidence="1" id="KW-0472">Membrane</keyword>
<gene>
    <name evidence="2" type="ORF">QRT05_05130</name>
</gene>
<protein>
    <submittedName>
        <fullName evidence="2">Uncharacterized protein</fullName>
    </submittedName>
</protein>
<evidence type="ECO:0000313" key="2">
    <source>
        <dbReference type="EMBL" id="MDM7830706.1"/>
    </source>
</evidence>
<name>A0ABT7S550_9CELL</name>
<dbReference type="RefSeq" id="WP_289445866.1">
    <property type="nucleotide sequence ID" value="NZ_JAUCGR010000001.1"/>
</dbReference>
<dbReference type="Proteomes" id="UP001321453">
    <property type="component" value="Unassembled WGS sequence"/>
</dbReference>
<keyword evidence="1" id="KW-1133">Transmembrane helix</keyword>
<evidence type="ECO:0000256" key="1">
    <source>
        <dbReference type="SAM" id="Phobius"/>
    </source>
</evidence>
<feature type="transmembrane region" description="Helical" evidence="1">
    <location>
        <begin position="47"/>
        <end position="67"/>
    </location>
</feature>
<comment type="caution">
    <text evidence="2">The sequence shown here is derived from an EMBL/GenBank/DDBJ whole genome shotgun (WGS) entry which is preliminary data.</text>
</comment>